<evidence type="ECO:0000313" key="3">
    <source>
        <dbReference type="Proteomes" id="UP000548304"/>
    </source>
</evidence>
<reference evidence="2 3" key="1">
    <citation type="submission" date="2020-07" db="EMBL/GenBank/DDBJ databases">
        <title>Genomic Encyclopedia of Type Strains, Phase III (KMG-III): the genomes of soil and plant-associated and newly described type strains.</title>
        <authorList>
            <person name="Whitman W."/>
        </authorList>
    </citation>
    <scope>NUCLEOTIDE SEQUENCE [LARGE SCALE GENOMIC DNA]</scope>
    <source>
        <strain evidence="2 3">CECT 8576</strain>
    </source>
</reference>
<protein>
    <submittedName>
        <fullName evidence="2">Sporulation-control protein</fullName>
    </submittedName>
</protein>
<gene>
    <name evidence="2" type="ORF">FHR84_000692</name>
</gene>
<feature type="region of interest" description="Disordered" evidence="1">
    <location>
        <begin position="257"/>
        <end position="290"/>
    </location>
</feature>
<dbReference type="AlphaFoldDB" id="A0A852YTU7"/>
<dbReference type="InterPro" id="IPR009776">
    <property type="entry name" value="Spore_0_M"/>
</dbReference>
<sequence>MFKKMLQAVGVGGPSVDTVLSSEPVRPGGAAFGEVRIGGASAETNIQRIVLTLVAEVETSDDEKRGMPLQQVTVAEDLHLAAEEYQTIPFSMPVSWETPITTVFGETLRGMRLGISTEVAVAKAVDTSDMDPLHVEPLDSQLPVIKTLLDMGARVKDAEIEHGHLHGTPQELPFHQEIEFFPPAQFAGRIEEIELTFVARPDSIDIVLQADKRGGLFTPEGEAIGRIHRSHEEAVNTDWHAEITRWLDAVATSHASGIHGRGGIHTHHVHEHHGHSEHEEEGSGPGMGGMIAAGAGGLAAGAVGGMVVGEMLDGDEDEQMEEMEEEMADMEEEMEEE</sequence>
<feature type="compositionally biased region" description="Basic residues" evidence="1">
    <location>
        <begin position="262"/>
        <end position="275"/>
    </location>
</feature>
<organism evidence="2 3">
    <name type="scientific">Actinopolyspora biskrensis</name>
    <dbReference type="NCBI Taxonomy" id="1470178"/>
    <lineage>
        <taxon>Bacteria</taxon>
        <taxon>Bacillati</taxon>
        <taxon>Actinomycetota</taxon>
        <taxon>Actinomycetes</taxon>
        <taxon>Actinopolysporales</taxon>
        <taxon>Actinopolysporaceae</taxon>
        <taxon>Actinopolyspora</taxon>
    </lineage>
</organism>
<dbReference type="RefSeq" id="WP_179533922.1">
    <property type="nucleotide sequence ID" value="NZ_JACBYW010000001.1"/>
</dbReference>
<dbReference type="PANTHER" id="PTHR40053">
    <property type="entry name" value="SPORULATION-CONTROL PROTEIN SPO0M"/>
    <property type="match status" value="1"/>
</dbReference>
<feature type="region of interest" description="Disordered" evidence="1">
    <location>
        <begin position="313"/>
        <end position="337"/>
    </location>
</feature>
<comment type="caution">
    <text evidence="2">The sequence shown here is derived from an EMBL/GenBank/DDBJ whole genome shotgun (WGS) entry which is preliminary data.</text>
</comment>
<dbReference type="Pfam" id="PF07070">
    <property type="entry name" value="Spo0M"/>
    <property type="match status" value="1"/>
</dbReference>
<dbReference type="Proteomes" id="UP000548304">
    <property type="component" value="Unassembled WGS sequence"/>
</dbReference>
<proteinExistence type="predicted"/>
<keyword evidence="3" id="KW-1185">Reference proteome</keyword>
<evidence type="ECO:0000256" key="1">
    <source>
        <dbReference type="SAM" id="MobiDB-lite"/>
    </source>
</evidence>
<dbReference type="PANTHER" id="PTHR40053:SF1">
    <property type="entry name" value="SPORULATION-CONTROL PROTEIN SPO0M"/>
    <property type="match status" value="1"/>
</dbReference>
<evidence type="ECO:0000313" key="2">
    <source>
        <dbReference type="EMBL" id="NYH77378.1"/>
    </source>
</evidence>
<name>A0A852YTU7_9ACTN</name>
<accession>A0A852YTU7</accession>
<dbReference type="EMBL" id="JACBYW010000001">
    <property type="protein sequence ID" value="NYH77378.1"/>
    <property type="molecule type" value="Genomic_DNA"/>
</dbReference>